<dbReference type="PIRSF" id="PIRSF017082">
    <property type="entry name" value="YflP"/>
    <property type="match status" value="1"/>
</dbReference>
<dbReference type="InterPro" id="IPR042100">
    <property type="entry name" value="Bug_dom1"/>
</dbReference>
<dbReference type="Proteomes" id="UP000274097">
    <property type="component" value="Unassembled WGS sequence"/>
</dbReference>
<dbReference type="Pfam" id="PF03401">
    <property type="entry name" value="TctC"/>
    <property type="match status" value="1"/>
</dbReference>
<dbReference type="InParanoid" id="A0A3A9JN58"/>
<reference evidence="2 5" key="1">
    <citation type="submission" date="2018-09" db="EMBL/GenBank/DDBJ databases">
        <title>Roseomonas sp. nov., isolated from feces of Tibetan antelopes in the Qinghai-Tibet plateau, China.</title>
        <authorList>
            <person name="Tian Z."/>
        </authorList>
    </citation>
    <scope>NUCLEOTIDE SEQUENCE [LARGE SCALE GENOMIC DNA]</scope>
    <source>
        <strain evidence="3 4">Z23</strain>
        <strain evidence="2 5">Z24</strain>
    </source>
</reference>
<evidence type="ECO:0000313" key="5">
    <source>
        <dbReference type="Proteomes" id="UP000278036"/>
    </source>
</evidence>
<dbReference type="CDD" id="cd07012">
    <property type="entry name" value="PBP2_Bug_TTT"/>
    <property type="match status" value="1"/>
</dbReference>
<dbReference type="Gene3D" id="3.40.190.150">
    <property type="entry name" value="Bordetella uptake gene, domain 1"/>
    <property type="match status" value="1"/>
</dbReference>
<dbReference type="EMBL" id="RAQU01000021">
    <property type="protein sequence ID" value="RKK05204.1"/>
    <property type="molecule type" value="Genomic_DNA"/>
</dbReference>
<dbReference type="Gene3D" id="3.40.190.10">
    <property type="entry name" value="Periplasmic binding protein-like II"/>
    <property type="match status" value="1"/>
</dbReference>
<dbReference type="InterPro" id="IPR005064">
    <property type="entry name" value="BUG"/>
</dbReference>
<name>A0A3A9JN58_9PROT</name>
<dbReference type="Proteomes" id="UP000278036">
    <property type="component" value="Unassembled WGS sequence"/>
</dbReference>
<comment type="caution">
    <text evidence="2">The sequence shown here is derived from an EMBL/GenBank/DDBJ whole genome shotgun (WGS) entry which is preliminary data.</text>
</comment>
<gene>
    <name evidence="2" type="ORF">D6Z83_05510</name>
    <name evidence="3" type="ORF">EBE87_21935</name>
</gene>
<dbReference type="PANTHER" id="PTHR42928:SF5">
    <property type="entry name" value="BLR1237 PROTEIN"/>
    <property type="match status" value="1"/>
</dbReference>
<comment type="similarity">
    <text evidence="1">Belongs to the UPF0065 (bug) family.</text>
</comment>
<sequence length="360" mass="37799">MARCSPPCTASCRMRRRARSCSGPTRPGSSALRADPQGIRGKTTMLISRRGALLAAGMAMAARGARAAAWPDRPIRVVVPYAAGGADQFIRPLQDRMMQALGQAIVIESVPGGGGALGANRLRNAAPDGYNLLFAGTGALTAVPRLQKLGYSIADFEPIANLIAIPYVLAARRDAAFTDMPGFLQAARAKPDGLTYGTPGAGSTPHLIAEAMAKAAGIRMLHVPYTGVSTAVVALLAGDIDLVMGAPGNIMPLVERGVRPLAQTGAARIAPLADLPTLREAGLPVDLVTRFGFFAPRRTDGAIIERLSRLVLTGAADPAYVETMHRGFNEVEPLDSARFQAFLEAEDKATAQLLQALKLD</sequence>
<accession>A0A3A9JN58</accession>
<dbReference type="EMBL" id="RFLX01000025">
    <property type="protein sequence ID" value="RMI17589.1"/>
    <property type="molecule type" value="Genomic_DNA"/>
</dbReference>
<proteinExistence type="inferred from homology"/>
<keyword evidence="4" id="KW-1185">Reference proteome</keyword>
<evidence type="ECO:0000313" key="4">
    <source>
        <dbReference type="Proteomes" id="UP000274097"/>
    </source>
</evidence>
<dbReference type="PANTHER" id="PTHR42928">
    <property type="entry name" value="TRICARBOXYLATE-BINDING PROTEIN"/>
    <property type="match status" value="1"/>
</dbReference>
<organism evidence="2 5">
    <name type="scientific">Teichococcus wenyumeiae</name>
    <dbReference type="NCBI Taxonomy" id="2478470"/>
    <lineage>
        <taxon>Bacteria</taxon>
        <taxon>Pseudomonadati</taxon>
        <taxon>Pseudomonadota</taxon>
        <taxon>Alphaproteobacteria</taxon>
        <taxon>Acetobacterales</taxon>
        <taxon>Roseomonadaceae</taxon>
        <taxon>Roseomonas</taxon>
    </lineage>
</organism>
<evidence type="ECO:0000313" key="3">
    <source>
        <dbReference type="EMBL" id="RMI17589.1"/>
    </source>
</evidence>
<dbReference type="AlphaFoldDB" id="A0A3A9JN58"/>
<evidence type="ECO:0000256" key="1">
    <source>
        <dbReference type="ARBA" id="ARBA00006987"/>
    </source>
</evidence>
<dbReference type="SUPFAM" id="SSF53850">
    <property type="entry name" value="Periplasmic binding protein-like II"/>
    <property type="match status" value="1"/>
</dbReference>
<protein>
    <submittedName>
        <fullName evidence="2">Tripartite tricarboxylate transporter substrate binding protein</fullName>
    </submittedName>
</protein>
<evidence type="ECO:0000313" key="2">
    <source>
        <dbReference type="EMBL" id="RKK05204.1"/>
    </source>
</evidence>